<evidence type="ECO:0000313" key="8">
    <source>
        <dbReference type="EMBL" id="OOO08611.1"/>
    </source>
</evidence>
<dbReference type="InterPro" id="IPR036291">
    <property type="entry name" value="NAD(P)-bd_dom_sf"/>
</dbReference>
<evidence type="ECO:0000256" key="6">
    <source>
        <dbReference type="SAM" id="MobiDB-lite"/>
    </source>
</evidence>
<dbReference type="InterPro" id="IPR001138">
    <property type="entry name" value="Zn2Cys6_DnaBD"/>
</dbReference>
<feature type="domain" description="Xylanolytic transcriptional activator regulatory" evidence="7">
    <location>
        <begin position="610"/>
        <end position="690"/>
    </location>
</feature>
<dbReference type="GO" id="GO:0006740">
    <property type="term" value="P:NADPH regeneration"/>
    <property type="evidence" value="ECO:0007669"/>
    <property type="project" value="TreeGrafter"/>
</dbReference>
<dbReference type="GO" id="GO:0005737">
    <property type="term" value="C:cytoplasm"/>
    <property type="evidence" value="ECO:0007669"/>
    <property type="project" value="TreeGrafter"/>
</dbReference>
<dbReference type="SUPFAM" id="SSF55347">
    <property type="entry name" value="Glyceraldehyde-3-phosphate dehydrogenase-like, C-terminal domain"/>
    <property type="match status" value="1"/>
</dbReference>
<sequence>MIPFPLIRKSVVPTEHLPAIESCPSLSLKAVYSRSQTSAESFAAAAGEDIEAYFESPSVQSKSLDDLLQRQDIVAVIIAVAITAAPDLIQKALAAGKHVLSEKPIAPDVETAQRLMDYYHGQTKSGVLWGVGENFRFWDPVQKAARILTEMGGSLVTFSVTAYSFTDSKNPFYHTDWRQKPTFQGGYLLDGGVHFAAVLRTLLAALGQRVDVVSAYTTSLQENLPPLDTVHAILRTNKGRSGTYTSSVGIQAKRGMEFEIVTDKGYVTYRPFQMEILVKQDQGGNWEERSEPAPLMWGVKEEIAAFATSISTGRLDSRLSTTEALEDLKIVEAMLRAKKTRCDEQFPSCRNCQLAGVQCITVDKRRPNAPVQHRRKDLPVTERTFEPEATNLVSPETSHPPEFTIPSALSKSLSPGPRDSNEWRNWDTRHLPVLPTRAGSSIVQISTQWLDLALSRLRIPRSNYVRVKLEPCLSSPEMSYEYTVASMEPGLPPVDELHRLIELFFKVYHPIYPFLDRGMIRLLVSESSDMPQRSARSRRVSKTSRLMLLYLITILGTMAGPTVFQQHLNTYLSYCHTLVGHLILQPSIESVQALLLFSITLRLRDQLSQAWDVLTLAISMSQTLRLAHLSAHLRTIHDKGSGSNMNPMRTWWALYVFEKFLAFDSGRQSTLDDPRLSSVGRQDPTEPMNNEKALVLQDYENFLTSLANVLREMQHRSWHTWRTESLDTTSDADARASKIRTAGAIDTLLWEWRGSLPSEYQVGTSSSADVQLTPQWAFLSFYYHQAVIVLYRNTLLLDWSEVKREVDRYGSGEPWHLRLRNGPQICLEAAKGMTNLQVMVTEADEPSFLVLGTLPLAAAYVLAVHIRRQPATILSRTHFELMKAAMAISRQRYSSSTAQNSLHKSLDALERYVSQLLSDMALQSSVEFSTDPVENHLTPMAILNPLESPPLSWGSFDLLSWDWNDLVPQT</sequence>
<dbReference type="SMR" id="A0A1S9DHR0"/>
<evidence type="ECO:0000256" key="1">
    <source>
        <dbReference type="ARBA" id="ARBA00022723"/>
    </source>
</evidence>
<dbReference type="CDD" id="cd00067">
    <property type="entry name" value="GAL4"/>
    <property type="match status" value="1"/>
</dbReference>
<protein>
    <recommendedName>
        <fullName evidence="7">Xylanolytic transcriptional activator regulatory domain-containing protein</fullName>
    </recommendedName>
</protein>
<dbReference type="GO" id="GO:0000166">
    <property type="term" value="F:nucleotide binding"/>
    <property type="evidence" value="ECO:0007669"/>
    <property type="project" value="InterPro"/>
</dbReference>
<dbReference type="Gene3D" id="4.10.240.10">
    <property type="entry name" value="Zn(2)-C6 fungal-type DNA-binding domain"/>
    <property type="match status" value="1"/>
</dbReference>
<dbReference type="Pfam" id="PF01408">
    <property type="entry name" value="GFO_IDH_MocA"/>
    <property type="match status" value="1"/>
</dbReference>
<dbReference type="InterPro" id="IPR007219">
    <property type="entry name" value="XnlR_reg_dom"/>
</dbReference>
<evidence type="ECO:0000256" key="3">
    <source>
        <dbReference type="ARBA" id="ARBA00023125"/>
    </source>
</evidence>
<keyword evidence="2" id="KW-0805">Transcription regulation</keyword>
<dbReference type="GO" id="GO:0009893">
    <property type="term" value="P:positive regulation of metabolic process"/>
    <property type="evidence" value="ECO:0007669"/>
    <property type="project" value="UniProtKB-ARBA"/>
</dbReference>
<dbReference type="AlphaFoldDB" id="A0A1S9DHR0"/>
<keyword evidence="5" id="KW-0539">Nucleus</keyword>
<feature type="region of interest" description="Disordered" evidence="6">
    <location>
        <begin position="391"/>
        <end position="424"/>
    </location>
</feature>
<reference evidence="8 9" key="1">
    <citation type="submission" date="2016-10" db="EMBL/GenBank/DDBJ databases">
        <title>Genome sequencing of Aspergillus oryzae BCC7051.</title>
        <authorList>
            <person name="Thammarongtham C."/>
            <person name="Vorapreeda T."/>
            <person name="Nookaew I."/>
            <person name="Srisuk T."/>
            <person name="Land M."/>
            <person name="Jeennor S."/>
            <person name="Laoteng K."/>
        </authorList>
    </citation>
    <scope>NUCLEOTIDE SEQUENCE [LARGE SCALE GENOMIC DNA]</scope>
    <source>
        <strain evidence="8 9">BCC7051</strain>
    </source>
</reference>
<dbReference type="GO" id="GO:0008270">
    <property type="term" value="F:zinc ion binding"/>
    <property type="evidence" value="ECO:0007669"/>
    <property type="project" value="InterPro"/>
</dbReference>
<dbReference type="Pfam" id="PF02894">
    <property type="entry name" value="GFO_IDH_MocA_C"/>
    <property type="match status" value="1"/>
</dbReference>
<dbReference type="InterPro" id="IPR004104">
    <property type="entry name" value="Gfo/Idh/MocA-like_OxRdtase_C"/>
</dbReference>
<dbReference type="Gene3D" id="3.30.360.10">
    <property type="entry name" value="Dihydrodipicolinate Reductase, domain 2"/>
    <property type="match status" value="1"/>
</dbReference>
<proteinExistence type="predicted"/>
<comment type="caution">
    <text evidence="8">The sequence shown here is derived from an EMBL/GenBank/DDBJ whole genome shotgun (WGS) entry which is preliminary data.</text>
</comment>
<dbReference type="GO" id="GO:0006351">
    <property type="term" value="P:DNA-templated transcription"/>
    <property type="evidence" value="ECO:0007669"/>
    <property type="project" value="InterPro"/>
</dbReference>
<dbReference type="InterPro" id="IPR036864">
    <property type="entry name" value="Zn2-C6_fun-type_DNA-bd_sf"/>
</dbReference>
<accession>A0A1S9DHR0</accession>
<dbReference type="SUPFAM" id="SSF57701">
    <property type="entry name" value="Zn2/Cys6 DNA-binding domain"/>
    <property type="match status" value="1"/>
</dbReference>
<dbReference type="VEuPathDB" id="FungiDB:AO090020000362"/>
<organism evidence="8 9">
    <name type="scientific">Aspergillus oryzae</name>
    <name type="common">Yellow koji mold</name>
    <dbReference type="NCBI Taxonomy" id="5062"/>
    <lineage>
        <taxon>Eukaryota</taxon>
        <taxon>Fungi</taxon>
        <taxon>Dikarya</taxon>
        <taxon>Ascomycota</taxon>
        <taxon>Pezizomycotina</taxon>
        <taxon>Eurotiomycetes</taxon>
        <taxon>Eurotiomycetidae</taxon>
        <taxon>Eurotiales</taxon>
        <taxon>Aspergillaceae</taxon>
        <taxon>Aspergillus</taxon>
        <taxon>Aspergillus subgen. Circumdati</taxon>
    </lineage>
</organism>
<dbReference type="InterPro" id="IPR000683">
    <property type="entry name" value="Gfo/Idh/MocA-like_OxRdtase_N"/>
</dbReference>
<evidence type="ECO:0000313" key="9">
    <source>
        <dbReference type="Proteomes" id="UP000190312"/>
    </source>
</evidence>
<dbReference type="EMBL" id="MKZY01000005">
    <property type="protein sequence ID" value="OOO08611.1"/>
    <property type="molecule type" value="Genomic_DNA"/>
</dbReference>
<dbReference type="GO" id="GO:0003677">
    <property type="term" value="F:DNA binding"/>
    <property type="evidence" value="ECO:0007669"/>
    <property type="project" value="UniProtKB-KW"/>
</dbReference>
<keyword evidence="3" id="KW-0238">DNA-binding</keyword>
<dbReference type="OrthoDB" id="3037908at2759"/>
<dbReference type="PANTHER" id="PTHR42840:SF5">
    <property type="entry name" value="NAD(P)-BINDING ROSSMANN-FOLD SUPERFAMILY PROTEIN"/>
    <property type="match status" value="1"/>
</dbReference>
<dbReference type="Pfam" id="PF04082">
    <property type="entry name" value="Fungal_trans"/>
    <property type="match status" value="1"/>
</dbReference>
<evidence type="ECO:0000256" key="4">
    <source>
        <dbReference type="ARBA" id="ARBA00023163"/>
    </source>
</evidence>
<dbReference type="eggNOG" id="KOG2742">
    <property type="taxonomic scope" value="Eukaryota"/>
</dbReference>
<dbReference type="GO" id="GO:0016491">
    <property type="term" value="F:oxidoreductase activity"/>
    <property type="evidence" value="ECO:0007669"/>
    <property type="project" value="TreeGrafter"/>
</dbReference>
<evidence type="ECO:0000256" key="2">
    <source>
        <dbReference type="ARBA" id="ARBA00023015"/>
    </source>
</evidence>
<dbReference type="SMART" id="SM00906">
    <property type="entry name" value="Fungal_trans"/>
    <property type="match status" value="1"/>
</dbReference>
<dbReference type="Gene3D" id="3.40.50.720">
    <property type="entry name" value="NAD(P)-binding Rossmann-like Domain"/>
    <property type="match status" value="1"/>
</dbReference>
<dbReference type="SUPFAM" id="SSF51735">
    <property type="entry name" value="NAD(P)-binding Rossmann-fold domains"/>
    <property type="match status" value="1"/>
</dbReference>
<name>A0A1S9DHR0_ASPOZ</name>
<dbReference type="Proteomes" id="UP000190312">
    <property type="component" value="Unassembled WGS sequence"/>
</dbReference>
<dbReference type="PANTHER" id="PTHR42840">
    <property type="entry name" value="NAD(P)-BINDING ROSSMANN-FOLD SUPERFAMILY PROTEIN-RELATED"/>
    <property type="match status" value="1"/>
</dbReference>
<dbReference type="VEuPathDB" id="FungiDB:AO090020000363"/>
<dbReference type="GO" id="GO:0000981">
    <property type="term" value="F:DNA-binding transcription factor activity, RNA polymerase II-specific"/>
    <property type="evidence" value="ECO:0007669"/>
    <property type="project" value="InterPro"/>
</dbReference>
<evidence type="ECO:0000256" key="5">
    <source>
        <dbReference type="ARBA" id="ARBA00023242"/>
    </source>
</evidence>
<dbReference type="CDD" id="cd12148">
    <property type="entry name" value="fungal_TF_MHR"/>
    <property type="match status" value="1"/>
</dbReference>
<gene>
    <name evidence="8" type="ORF">OAory_01099070</name>
</gene>
<feature type="region of interest" description="Disordered" evidence="6">
    <location>
        <begin position="668"/>
        <end position="687"/>
    </location>
</feature>
<keyword evidence="4" id="KW-0804">Transcription</keyword>
<evidence type="ECO:0000259" key="7">
    <source>
        <dbReference type="SMART" id="SM00906"/>
    </source>
</evidence>
<keyword evidence="1" id="KW-0479">Metal-binding</keyword>